<dbReference type="EMBL" id="CP038436">
    <property type="protein sequence ID" value="QBX55614.1"/>
    <property type="molecule type" value="Genomic_DNA"/>
</dbReference>
<feature type="transmembrane region" description="Helical" evidence="2">
    <location>
        <begin position="327"/>
        <end position="346"/>
    </location>
</feature>
<evidence type="ECO:0000256" key="1">
    <source>
        <dbReference type="SAM" id="MobiDB-lite"/>
    </source>
</evidence>
<dbReference type="Proteomes" id="UP000294853">
    <property type="component" value="Chromosome"/>
</dbReference>
<feature type="transmembrane region" description="Helical" evidence="2">
    <location>
        <begin position="298"/>
        <end position="315"/>
    </location>
</feature>
<feature type="transmembrane region" description="Helical" evidence="2">
    <location>
        <begin position="25"/>
        <end position="45"/>
    </location>
</feature>
<organism evidence="3 4">
    <name type="scientific">Nocardioides seonyuensis</name>
    <dbReference type="NCBI Taxonomy" id="2518371"/>
    <lineage>
        <taxon>Bacteria</taxon>
        <taxon>Bacillati</taxon>
        <taxon>Actinomycetota</taxon>
        <taxon>Actinomycetes</taxon>
        <taxon>Propionibacteriales</taxon>
        <taxon>Nocardioidaceae</taxon>
        <taxon>Nocardioides</taxon>
    </lineage>
</organism>
<dbReference type="KEGG" id="nsn:EXE58_09215"/>
<evidence type="ECO:0000256" key="2">
    <source>
        <dbReference type="SAM" id="Phobius"/>
    </source>
</evidence>
<gene>
    <name evidence="3" type="ORF">EXE58_09215</name>
</gene>
<reference evidence="3 4" key="1">
    <citation type="submission" date="2019-03" db="EMBL/GenBank/DDBJ databases">
        <title>Three New Species of Nocardioides, Nocardioides euryhalodurans sp. nov., Nocardioides seonyuensis sp. nov. and Nocardioides eburneoflavus sp. nov. Iolated from Soil.</title>
        <authorList>
            <person name="Roh S.G."/>
            <person name="Lee C."/>
            <person name="Kim M.-K."/>
            <person name="Kim S.B."/>
        </authorList>
    </citation>
    <scope>NUCLEOTIDE SEQUENCE [LARGE SCALE GENOMIC DNA]</scope>
    <source>
        <strain evidence="3 4">MMS17-SY207-3</strain>
    </source>
</reference>
<feature type="transmembrane region" description="Helical" evidence="2">
    <location>
        <begin position="128"/>
        <end position="145"/>
    </location>
</feature>
<feature type="transmembrane region" description="Helical" evidence="2">
    <location>
        <begin position="366"/>
        <end position="384"/>
    </location>
</feature>
<feature type="transmembrane region" description="Helical" evidence="2">
    <location>
        <begin position="182"/>
        <end position="213"/>
    </location>
</feature>
<evidence type="ECO:0008006" key="5">
    <source>
        <dbReference type="Google" id="ProtNLM"/>
    </source>
</evidence>
<feature type="transmembrane region" description="Helical" evidence="2">
    <location>
        <begin position="396"/>
        <end position="414"/>
    </location>
</feature>
<feature type="transmembrane region" description="Helical" evidence="2">
    <location>
        <begin position="98"/>
        <end position="121"/>
    </location>
</feature>
<dbReference type="RefSeq" id="WP_135267605.1">
    <property type="nucleotide sequence ID" value="NZ_CP038436.1"/>
</dbReference>
<evidence type="ECO:0000313" key="4">
    <source>
        <dbReference type="Proteomes" id="UP000294853"/>
    </source>
</evidence>
<feature type="transmembrane region" description="Helical" evidence="2">
    <location>
        <begin position="233"/>
        <end position="250"/>
    </location>
</feature>
<dbReference type="AlphaFoldDB" id="A0A4P7IEF0"/>
<protein>
    <recommendedName>
        <fullName evidence="5">Glycosyltransferase RgtA/B/C/D-like domain-containing protein</fullName>
    </recommendedName>
</protein>
<keyword evidence="2" id="KW-1133">Transmembrane helix</keyword>
<keyword evidence="4" id="KW-1185">Reference proteome</keyword>
<evidence type="ECO:0000313" key="3">
    <source>
        <dbReference type="EMBL" id="QBX55614.1"/>
    </source>
</evidence>
<accession>A0A4P7IEF0</accession>
<sequence length="609" mass="66025">MEQVQTYPVRTDADGSQGRSRPGRAWWAGVAAVFIVQALTVAALTKRSYFFAEDFRFLAELHDGPIDADLLGYNVFGHFVPGLALGNHLFSQAFGTSWTAASVVILLFQLGGSIAFLRLLLALHGPEWWVPWATAAFSLSVVMLNNAVWWAATWTMGATTVCAVSAFGCAQRYFNTRRRRHLLSLAVMAALSFSFFEKSVVLCVYVGLFVLFVGGMSERETWAQRFRTALSVWPVWVVLAVVASIDLAIYQLGPYSESRSAPPGASLTAEYMLRALPEGSFTSVFGIVLPSVDPPGPSWLVPLVTSTILLLLIGWTSRRSRLAGRAWLWFLVCALVSHGFVALGRLSVLGVEQTAHMLRYQVDTNYLLLVTLTIALSAAVRTLAEDTRARLHGARAKIAAGLVLVLLPGWAASVRAISEDSPGRDADVYFSALRADGTPPKPFLDVPVPDWVVPANQYPWNMPSRIFEQIDPGAETTVDPRGARAIAIDGKVHDVELQPLHGPVRSKVCLDPSPIAVSLVDGMQMPQQPVWDPLMVVVDYVARGSGRVVFTGQDPSGQPVLAGGTLQSDYTVEGAGRVAFPTTVALSELGVVVEGARVCFRSFGIAVVR</sequence>
<proteinExistence type="predicted"/>
<dbReference type="OrthoDB" id="3778510at2"/>
<feature type="region of interest" description="Disordered" evidence="1">
    <location>
        <begin position="1"/>
        <end position="22"/>
    </location>
</feature>
<keyword evidence="2" id="KW-0472">Membrane</keyword>
<keyword evidence="2" id="KW-0812">Transmembrane</keyword>
<name>A0A4P7IEF0_9ACTN</name>